<name>A0ABU6Y647_9FABA</name>
<feature type="region of interest" description="Disordered" evidence="1">
    <location>
        <begin position="141"/>
        <end position="162"/>
    </location>
</feature>
<sequence length="199" mass="22805">MAEEKKKVLKNTSRMTKQNREGKEGTYQNKVDKKKLPRRNTADVRKTRGLSTPSLHILKRQNVSGQIEAPPSRNFSQTSATADKRTMSSQTAERRYLRQAPKDHGTDRIRRVRILRPSELGGNYSGYWACLAQVHIRSRLRRPKADGRPKSSSDPYKGPTTSIIGFTRDQNHICVDLVRICSLNNRNHHGYIKRRSALL</sequence>
<organism evidence="2 3">
    <name type="scientific">Stylosanthes scabra</name>
    <dbReference type="NCBI Taxonomy" id="79078"/>
    <lineage>
        <taxon>Eukaryota</taxon>
        <taxon>Viridiplantae</taxon>
        <taxon>Streptophyta</taxon>
        <taxon>Embryophyta</taxon>
        <taxon>Tracheophyta</taxon>
        <taxon>Spermatophyta</taxon>
        <taxon>Magnoliopsida</taxon>
        <taxon>eudicotyledons</taxon>
        <taxon>Gunneridae</taxon>
        <taxon>Pentapetalae</taxon>
        <taxon>rosids</taxon>
        <taxon>fabids</taxon>
        <taxon>Fabales</taxon>
        <taxon>Fabaceae</taxon>
        <taxon>Papilionoideae</taxon>
        <taxon>50 kb inversion clade</taxon>
        <taxon>dalbergioids sensu lato</taxon>
        <taxon>Dalbergieae</taxon>
        <taxon>Pterocarpus clade</taxon>
        <taxon>Stylosanthes</taxon>
    </lineage>
</organism>
<dbReference type="EMBL" id="JASCZI010241708">
    <property type="protein sequence ID" value="MED6205464.1"/>
    <property type="molecule type" value="Genomic_DNA"/>
</dbReference>
<keyword evidence="3" id="KW-1185">Reference proteome</keyword>
<feature type="compositionally biased region" description="Basic and acidic residues" evidence="1">
    <location>
        <begin position="82"/>
        <end position="104"/>
    </location>
</feature>
<feature type="region of interest" description="Disordered" evidence="1">
    <location>
        <begin position="64"/>
        <end position="104"/>
    </location>
</feature>
<feature type="compositionally biased region" description="Polar residues" evidence="1">
    <location>
        <begin position="152"/>
        <end position="162"/>
    </location>
</feature>
<feature type="region of interest" description="Disordered" evidence="1">
    <location>
        <begin position="1"/>
        <end position="52"/>
    </location>
</feature>
<protein>
    <submittedName>
        <fullName evidence="2">Uncharacterized protein</fullName>
    </submittedName>
</protein>
<proteinExistence type="predicted"/>
<dbReference type="Proteomes" id="UP001341840">
    <property type="component" value="Unassembled WGS sequence"/>
</dbReference>
<gene>
    <name evidence="2" type="ORF">PIB30_017886</name>
</gene>
<evidence type="ECO:0000313" key="3">
    <source>
        <dbReference type="Proteomes" id="UP001341840"/>
    </source>
</evidence>
<comment type="caution">
    <text evidence="2">The sequence shown here is derived from an EMBL/GenBank/DDBJ whole genome shotgun (WGS) entry which is preliminary data.</text>
</comment>
<evidence type="ECO:0000256" key="1">
    <source>
        <dbReference type="SAM" id="MobiDB-lite"/>
    </source>
</evidence>
<reference evidence="2 3" key="1">
    <citation type="journal article" date="2023" name="Plants (Basel)">
        <title>Bridging the Gap: Combining Genomics and Transcriptomics Approaches to Understand Stylosanthes scabra, an Orphan Legume from the Brazilian Caatinga.</title>
        <authorList>
            <person name="Ferreira-Neto J.R.C."/>
            <person name="da Silva M.D."/>
            <person name="Binneck E."/>
            <person name="de Melo N.F."/>
            <person name="da Silva R.H."/>
            <person name="de Melo A.L.T.M."/>
            <person name="Pandolfi V."/>
            <person name="Bustamante F.O."/>
            <person name="Brasileiro-Vidal A.C."/>
            <person name="Benko-Iseppon A.M."/>
        </authorList>
    </citation>
    <scope>NUCLEOTIDE SEQUENCE [LARGE SCALE GENOMIC DNA]</scope>
    <source>
        <tissue evidence="2">Leaves</tissue>
    </source>
</reference>
<evidence type="ECO:0000313" key="2">
    <source>
        <dbReference type="EMBL" id="MED6205464.1"/>
    </source>
</evidence>
<accession>A0ABU6Y647</accession>